<organism evidence="1">
    <name type="scientific">Arundo donax</name>
    <name type="common">Giant reed</name>
    <name type="synonym">Donax arundinaceus</name>
    <dbReference type="NCBI Taxonomy" id="35708"/>
    <lineage>
        <taxon>Eukaryota</taxon>
        <taxon>Viridiplantae</taxon>
        <taxon>Streptophyta</taxon>
        <taxon>Embryophyta</taxon>
        <taxon>Tracheophyta</taxon>
        <taxon>Spermatophyta</taxon>
        <taxon>Magnoliopsida</taxon>
        <taxon>Liliopsida</taxon>
        <taxon>Poales</taxon>
        <taxon>Poaceae</taxon>
        <taxon>PACMAD clade</taxon>
        <taxon>Arundinoideae</taxon>
        <taxon>Arundineae</taxon>
        <taxon>Arundo</taxon>
    </lineage>
</organism>
<reference evidence="1" key="1">
    <citation type="submission" date="2014-09" db="EMBL/GenBank/DDBJ databases">
        <authorList>
            <person name="Magalhaes I.L.F."/>
            <person name="Oliveira U."/>
            <person name="Santos F.R."/>
            <person name="Vidigal T.H.D.A."/>
            <person name="Brescovit A.D."/>
            <person name="Santos A.J."/>
        </authorList>
    </citation>
    <scope>NUCLEOTIDE SEQUENCE</scope>
    <source>
        <tissue evidence="1">Shoot tissue taken approximately 20 cm above the soil surface</tissue>
    </source>
</reference>
<protein>
    <submittedName>
        <fullName evidence="1">Uncharacterized protein</fullName>
    </submittedName>
</protein>
<reference evidence="1" key="2">
    <citation type="journal article" date="2015" name="Data Brief">
        <title>Shoot transcriptome of the giant reed, Arundo donax.</title>
        <authorList>
            <person name="Barrero R.A."/>
            <person name="Guerrero F.D."/>
            <person name="Moolhuijzen P."/>
            <person name="Goolsby J.A."/>
            <person name="Tidwell J."/>
            <person name="Bellgard S.E."/>
            <person name="Bellgard M.I."/>
        </authorList>
    </citation>
    <scope>NUCLEOTIDE SEQUENCE</scope>
    <source>
        <tissue evidence="1">Shoot tissue taken approximately 20 cm above the soil surface</tissue>
    </source>
</reference>
<name>A0A0A9ERT2_ARUDO</name>
<sequence>MVVSPRLDLLSRSFLG</sequence>
<accession>A0A0A9ERT2</accession>
<dbReference type="EMBL" id="GBRH01196197">
    <property type="protein sequence ID" value="JAE01699.1"/>
    <property type="molecule type" value="Transcribed_RNA"/>
</dbReference>
<proteinExistence type="predicted"/>
<dbReference type="AlphaFoldDB" id="A0A0A9ERT2"/>
<evidence type="ECO:0000313" key="1">
    <source>
        <dbReference type="EMBL" id="JAE01699.1"/>
    </source>
</evidence>